<protein>
    <recommendedName>
        <fullName evidence="8">Threonine efflux protein</fullName>
    </recommendedName>
</protein>
<dbReference type="AlphaFoldDB" id="A0A6J4UZZ0"/>
<dbReference type="PANTHER" id="PTHR38825:SF2">
    <property type="entry name" value="LYSINE TRANSPORTER LYSE"/>
    <property type="match status" value="1"/>
</dbReference>
<dbReference type="PANTHER" id="PTHR38825">
    <property type="entry name" value="LYSINE EXPORTER PROTEIN (LYSE/YGGA)"/>
    <property type="match status" value="1"/>
</dbReference>
<proteinExistence type="predicted"/>
<evidence type="ECO:0000256" key="6">
    <source>
        <dbReference type="SAM" id="Phobius"/>
    </source>
</evidence>
<dbReference type="EMBL" id="CADCWI010000094">
    <property type="protein sequence ID" value="CAA9561449.1"/>
    <property type="molecule type" value="Genomic_DNA"/>
</dbReference>
<evidence type="ECO:0000256" key="5">
    <source>
        <dbReference type="ARBA" id="ARBA00023136"/>
    </source>
</evidence>
<feature type="transmembrane region" description="Helical" evidence="6">
    <location>
        <begin position="41"/>
        <end position="62"/>
    </location>
</feature>
<evidence type="ECO:0008006" key="8">
    <source>
        <dbReference type="Google" id="ProtNLM"/>
    </source>
</evidence>
<name>A0A6J4UZZ0_9BACT</name>
<keyword evidence="3 6" id="KW-0812">Transmembrane</keyword>
<evidence type="ECO:0000256" key="2">
    <source>
        <dbReference type="ARBA" id="ARBA00022475"/>
    </source>
</evidence>
<gene>
    <name evidence="7" type="ORF">AVDCRST_MAG43-1808</name>
</gene>
<sequence>MTITELFGLLGYGMVIGVALAAPIGPINIEIIARGIRGGFVNGWLVGLGALSTDTVYAVLVVSGLTPLADSPRLRFPLFLAGGVMLSYVALKSLRAIRDTPAPSDHITPRRGRSYLTGVLIAAFSPMGIVYWVSVGAALVAEAVARVGSAGAPVLVGGVFLGLLAWVTSLSVLAQIARRFVTGRGMRWVTGISGVVILGFAAYFFIQAFQSIG</sequence>
<feature type="transmembrane region" description="Helical" evidence="6">
    <location>
        <begin position="188"/>
        <end position="206"/>
    </location>
</feature>
<keyword evidence="5 6" id="KW-0472">Membrane</keyword>
<feature type="transmembrane region" description="Helical" evidence="6">
    <location>
        <begin position="115"/>
        <end position="134"/>
    </location>
</feature>
<feature type="transmembrane region" description="Helical" evidence="6">
    <location>
        <begin position="74"/>
        <end position="94"/>
    </location>
</feature>
<dbReference type="InterPro" id="IPR001123">
    <property type="entry name" value="LeuE-type"/>
</dbReference>
<keyword evidence="4 6" id="KW-1133">Transmembrane helix</keyword>
<evidence type="ECO:0000256" key="1">
    <source>
        <dbReference type="ARBA" id="ARBA00004651"/>
    </source>
</evidence>
<dbReference type="GO" id="GO:0006865">
    <property type="term" value="P:amino acid transport"/>
    <property type="evidence" value="ECO:0007669"/>
    <property type="project" value="InterPro"/>
</dbReference>
<feature type="transmembrane region" description="Helical" evidence="6">
    <location>
        <begin position="154"/>
        <end position="176"/>
    </location>
</feature>
<evidence type="ECO:0000256" key="3">
    <source>
        <dbReference type="ARBA" id="ARBA00022692"/>
    </source>
</evidence>
<dbReference type="Pfam" id="PF01810">
    <property type="entry name" value="LysE"/>
    <property type="match status" value="1"/>
</dbReference>
<feature type="transmembrane region" description="Helical" evidence="6">
    <location>
        <begin position="6"/>
        <end position="29"/>
    </location>
</feature>
<evidence type="ECO:0000313" key="7">
    <source>
        <dbReference type="EMBL" id="CAA9561449.1"/>
    </source>
</evidence>
<reference evidence="7" key="1">
    <citation type="submission" date="2020-02" db="EMBL/GenBank/DDBJ databases">
        <authorList>
            <person name="Meier V. D."/>
        </authorList>
    </citation>
    <scope>NUCLEOTIDE SEQUENCE</scope>
    <source>
        <strain evidence="7">AVDCRST_MAG43</strain>
    </source>
</reference>
<comment type="subcellular location">
    <subcellularLocation>
        <location evidence="1">Cell membrane</location>
        <topology evidence="1">Multi-pass membrane protein</topology>
    </subcellularLocation>
</comment>
<accession>A0A6J4UZZ0</accession>
<keyword evidence="2" id="KW-1003">Cell membrane</keyword>
<evidence type="ECO:0000256" key="4">
    <source>
        <dbReference type="ARBA" id="ARBA00022989"/>
    </source>
</evidence>
<organism evidence="7">
    <name type="scientific">uncultured Thermomicrobiales bacterium</name>
    <dbReference type="NCBI Taxonomy" id="1645740"/>
    <lineage>
        <taxon>Bacteria</taxon>
        <taxon>Pseudomonadati</taxon>
        <taxon>Thermomicrobiota</taxon>
        <taxon>Thermomicrobia</taxon>
        <taxon>Thermomicrobiales</taxon>
        <taxon>environmental samples</taxon>
    </lineage>
</organism>
<dbReference type="GO" id="GO:0005886">
    <property type="term" value="C:plasma membrane"/>
    <property type="evidence" value="ECO:0007669"/>
    <property type="project" value="UniProtKB-SubCell"/>
</dbReference>